<feature type="compositionally biased region" description="Basic residues" evidence="5">
    <location>
        <begin position="83"/>
        <end position="105"/>
    </location>
</feature>
<dbReference type="Pfam" id="PF07897">
    <property type="entry name" value="EAR"/>
    <property type="match status" value="1"/>
</dbReference>
<evidence type="ECO:0000256" key="2">
    <source>
        <dbReference type="ARBA" id="ARBA00006081"/>
    </source>
</evidence>
<feature type="region of interest" description="Disordered" evidence="5">
    <location>
        <begin position="77"/>
        <end position="110"/>
    </location>
</feature>
<evidence type="ECO:0000313" key="8">
    <source>
        <dbReference type="Proteomes" id="UP001374535"/>
    </source>
</evidence>
<organism evidence="7 8">
    <name type="scientific">Vigna mungo</name>
    <name type="common">Black gram</name>
    <name type="synonym">Phaseolus mungo</name>
    <dbReference type="NCBI Taxonomy" id="3915"/>
    <lineage>
        <taxon>Eukaryota</taxon>
        <taxon>Viridiplantae</taxon>
        <taxon>Streptophyta</taxon>
        <taxon>Embryophyta</taxon>
        <taxon>Tracheophyta</taxon>
        <taxon>Spermatophyta</taxon>
        <taxon>Magnoliopsida</taxon>
        <taxon>eudicotyledons</taxon>
        <taxon>Gunneridae</taxon>
        <taxon>Pentapetalae</taxon>
        <taxon>rosids</taxon>
        <taxon>fabids</taxon>
        <taxon>Fabales</taxon>
        <taxon>Fabaceae</taxon>
        <taxon>Papilionoideae</taxon>
        <taxon>50 kb inversion clade</taxon>
        <taxon>NPAAA clade</taxon>
        <taxon>indigoferoid/millettioid clade</taxon>
        <taxon>Phaseoleae</taxon>
        <taxon>Vigna</taxon>
    </lineage>
</organism>
<dbReference type="PANTHER" id="PTHR31413">
    <property type="entry name" value="AFP HOMOLOG 2"/>
    <property type="match status" value="1"/>
</dbReference>
<dbReference type="InterPro" id="IPR031307">
    <property type="entry name" value="Ninja_fam"/>
</dbReference>
<dbReference type="EMBL" id="CP144691">
    <property type="protein sequence ID" value="WVY94186.1"/>
    <property type="molecule type" value="Genomic_DNA"/>
</dbReference>
<dbReference type="InterPro" id="IPR012463">
    <property type="entry name" value="Ninja_motif"/>
</dbReference>
<dbReference type="Proteomes" id="UP001374535">
    <property type="component" value="Chromosome 10"/>
</dbReference>
<evidence type="ECO:0000259" key="6">
    <source>
        <dbReference type="Pfam" id="PF07897"/>
    </source>
</evidence>
<accession>A0AAQ3MMY3</accession>
<dbReference type="GO" id="GO:0009737">
    <property type="term" value="P:response to abscisic acid"/>
    <property type="evidence" value="ECO:0007669"/>
    <property type="project" value="TreeGrafter"/>
</dbReference>
<protein>
    <recommendedName>
        <fullName evidence="4">Ninja-family protein</fullName>
    </recommendedName>
    <alternativeName>
        <fullName evidence="4">ABI-binding protein</fullName>
    </alternativeName>
</protein>
<feature type="domain" description="Ethylene-responsive binding factor-associated repression" evidence="6">
    <location>
        <begin position="10"/>
        <end position="46"/>
    </location>
</feature>
<name>A0AAQ3MMY3_VIGMU</name>
<comment type="similarity">
    <text evidence="2 4">Belongs to the Ninja family.</text>
</comment>
<keyword evidence="3 4" id="KW-0539">Nucleus</keyword>
<evidence type="ECO:0000256" key="1">
    <source>
        <dbReference type="ARBA" id="ARBA00004123"/>
    </source>
</evidence>
<evidence type="ECO:0000256" key="4">
    <source>
        <dbReference type="RuleBase" id="RU369029"/>
    </source>
</evidence>
<dbReference type="GO" id="GO:0007165">
    <property type="term" value="P:signal transduction"/>
    <property type="evidence" value="ECO:0007669"/>
    <property type="project" value="InterPro"/>
</dbReference>
<proteinExistence type="inferred from homology"/>
<gene>
    <name evidence="7" type="ORF">V8G54_033274</name>
</gene>
<dbReference type="PANTHER" id="PTHR31413:SF46">
    <property type="entry name" value="NINJA-FAMILY PROTEIN AFP1"/>
    <property type="match status" value="1"/>
</dbReference>
<sequence>MHRPEQQGQEEDEELELNLGLSLGGRFRVDKNAKKKKLMRSSSVVGTMPLFREDDAVAPPLAAFPVLMRTSSLPTETEEEWRRRKKMQTLRRMEAKRHRSKKHKGSREVVAGGCAAAEEVEGGSVMAMGLTRFGSATLAPPSLGWGVAASKQVVLGDVLGKGKGFQGLFWQPSSQGSADSEGGSSSSVSGMDSKAFLGKLLLLYI</sequence>
<dbReference type="InterPro" id="IPR032310">
    <property type="entry name" value="NLS_NINJA_AFP-like"/>
</dbReference>
<dbReference type="GO" id="GO:0045892">
    <property type="term" value="P:negative regulation of DNA-templated transcription"/>
    <property type="evidence" value="ECO:0007669"/>
    <property type="project" value="TreeGrafter"/>
</dbReference>
<comment type="function">
    <text evidence="4">Acts as a negative regulator of abscisic acid (ABA) response.</text>
</comment>
<reference evidence="7 8" key="1">
    <citation type="journal article" date="2023" name="Life. Sci Alliance">
        <title>Evolutionary insights into 3D genome organization and epigenetic landscape of Vigna mungo.</title>
        <authorList>
            <person name="Junaid A."/>
            <person name="Singh B."/>
            <person name="Bhatia S."/>
        </authorList>
    </citation>
    <scope>NUCLEOTIDE SEQUENCE [LARGE SCALE GENOMIC DNA]</scope>
    <source>
        <strain evidence="7">Urdbean</strain>
    </source>
</reference>
<comment type="subcellular location">
    <subcellularLocation>
        <location evidence="1 4">Nucleus</location>
    </subcellularLocation>
</comment>
<dbReference type="GO" id="GO:0005634">
    <property type="term" value="C:nucleus"/>
    <property type="evidence" value="ECO:0007669"/>
    <property type="project" value="UniProtKB-SubCell"/>
</dbReference>
<dbReference type="AlphaFoldDB" id="A0AAQ3MMY3"/>
<evidence type="ECO:0000313" key="7">
    <source>
        <dbReference type="EMBL" id="WVY94186.1"/>
    </source>
</evidence>
<evidence type="ECO:0000256" key="5">
    <source>
        <dbReference type="SAM" id="MobiDB-lite"/>
    </source>
</evidence>
<evidence type="ECO:0000256" key="3">
    <source>
        <dbReference type="ARBA" id="ARBA00023242"/>
    </source>
</evidence>
<dbReference type="Pfam" id="PF16136">
    <property type="entry name" value="NLS_NINJA_AFP"/>
    <property type="match status" value="1"/>
</dbReference>
<keyword evidence="8" id="KW-1185">Reference proteome</keyword>